<reference evidence="1" key="1">
    <citation type="submission" date="2018-11" db="EMBL/GenBank/DDBJ databases">
        <authorList>
            <consortium name="Genoscope - CEA"/>
            <person name="William W."/>
        </authorList>
    </citation>
    <scope>NUCLEOTIDE SEQUENCE</scope>
</reference>
<proteinExistence type="predicted"/>
<sequence length="117" mass="13160">MESLEILLMDDTAIKQTPRKMDMSNLKLFSFGGSKVHDLTCLELLPFSGCSRLSDIIKKLHHLKSLYLKHCQNLVSLPVLPSNLQYLDAHGCISLETVAKPMTLLVLQQLLPCQEKP</sequence>
<accession>A0A3P6F6F9</accession>
<dbReference type="InterPro" id="IPR032675">
    <property type="entry name" value="LRR_dom_sf"/>
</dbReference>
<dbReference type="Gene3D" id="3.80.10.10">
    <property type="entry name" value="Ribonuclease Inhibitor"/>
    <property type="match status" value="1"/>
</dbReference>
<name>A0A3P6F6F9_BRAOL</name>
<evidence type="ECO:0000313" key="1">
    <source>
        <dbReference type="EMBL" id="VDD39982.1"/>
    </source>
</evidence>
<protein>
    <submittedName>
        <fullName evidence="1">Uncharacterized protein</fullName>
    </submittedName>
</protein>
<dbReference type="SUPFAM" id="SSF52058">
    <property type="entry name" value="L domain-like"/>
    <property type="match status" value="1"/>
</dbReference>
<dbReference type="EMBL" id="LR031876">
    <property type="protein sequence ID" value="VDD39982.1"/>
    <property type="molecule type" value="Genomic_DNA"/>
</dbReference>
<gene>
    <name evidence="1" type="ORF">BOLC7T45542H</name>
</gene>
<organism evidence="1">
    <name type="scientific">Brassica oleracea</name>
    <name type="common">Wild cabbage</name>
    <dbReference type="NCBI Taxonomy" id="3712"/>
    <lineage>
        <taxon>Eukaryota</taxon>
        <taxon>Viridiplantae</taxon>
        <taxon>Streptophyta</taxon>
        <taxon>Embryophyta</taxon>
        <taxon>Tracheophyta</taxon>
        <taxon>Spermatophyta</taxon>
        <taxon>Magnoliopsida</taxon>
        <taxon>eudicotyledons</taxon>
        <taxon>Gunneridae</taxon>
        <taxon>Pentapetalae</taxon>
        <taxon>rosids</taxon>
        <taxon>malvids</taxon>
        <taxon>Brassicales</taxon>
        <taxon>Brassicaceae</taxon>
        <taxon>Brassiceae</taxon>
        <taxon>Brassica</taxon>
    </lineage>
</organism>
<dbReference type="AlphaFoldDB" id="A0A3P6F6F9"/>